<name>A0A5D4RL54_9BACI</name>
<proteinExistence type="predicted"/>
<organism evidence="1 2">
    <name type="scientific">Rossellomorea marisflavi</name>
    <dbReference type="NCBI Taxonomy" id="189381"/>
    <lineage>
        <taxon>Bacteria</taxon>
        <taxon>Bacillati</taxon>
        <taxon>Bacillota</taxon>
        <taxon>Bacilli</taxon>
        <taxon>Bacillales</taxon>
        <taxon>Bacillaceae</taxon>
        <taxon>Rossellomorea</taxon>
    </lineage>
</organism>
<reference evidence="1 2" key="1">
    <citation type="submission" date="2019-08" db="EMBL/GenBank/DDBJ databases">
        <title>Bacillus genomes from the desert of Cuatro Cienegas, Coahuila.</title>
        <authorList>
            <person name="Olmedo-Alvarez G."/>
        </authorList>
    </citation>
    <scope>NUCLEOTIDE SEQUENCE [LARGE SCALE GENOMIC DNA]</scope>
    <source>
        <strain evidence="1 2">CH108_3D</strain>
    </source>
</reference>
<sequence>MIIETLLSSNNLDSDFATPGRLAFAVKETTAYPLTQIGKDRRPLRYEYFELLNNNTKSHEDGAFIRKVRIIHFFKEPAGVLR</sequence>
<evidence type="ECO:0000313" key="2">
    <source>
        <dbReference type="Proteomes" id="UP000322997"/>
    </source>
</evidence>
<accession>A0A5D4RL54</accession>
<dbReference type="RefSeq" id="WP_079514628.1">
    <property type="nucleotide sequence ID" value="NZ_FVYY01000008.1"/>
</dbReference>
<protein>
    <submittedName>
        <fullName evidence="1">Uncharacterized protein</fullName>
    </submittedName>
</protein>
<evidence type="ECO:0000313" key="1">
    <source>
        <dbReference type="EMBL" id="TYS50526.1"/>
    </source>
</evidence>
<dbReference type="EMBL" id="VTEQ01000007">
    <property type="protein sequence ID" value="TYS50526.1"/>
    <property type="molecule type" value="Genomic_DNA"/>
</dbReference>
<dbReference type="Proteomes" id="UP000322997">
    <property type="component" value="Unassembled WGS sequence"/>
</dbReference>
<dbReference type="AlphaFoldDB" id="A0A5D4RL54"/>
<comment type="caution">
    <text evidence="1">The sequence shown here is derived from an EMBL/GenBank/DDBJ whole genome shotgun (WGS) entry which is preliminary data.</text>
</comment>
<gene>
    <name evidence="1" type="ORF">FZC83_19085</name>
</gene>